<dbReference type="InterPro" id="IPR013780">
    <property type="entry name" value="Glyco_hydro_b"/>
</dbReference>
<dbReference type="PANTHER" id="PTHR10357">
    <property type="entry name" value="ALPHA-AMYLASE FAMILY MEMBER"/>
    <property type="match status" value="1"/>
</dbReference>
<dbReference type="PRINTS" id="PR00110">
    <property type="entry name" value="ALPHAAMYLASE"/>
</dbReference>
<dbReference type="InterPro" id="IPR056300">
    <property type="entry name" value="SusG-like_C"/>
</dbReference>
<dbReference type="EMBL" id="JACJIQ010000009">
    <property type="protein sequence ID" value="MBA9077829.1"/>
    <property type="molecule type" value="Genomic_DNA"/>
</dbReference>
<dbReference type="Gene3D" id="3.90.400.10">
    <property type="entry name" value="Oligo-1,6-glucosidase, Domain 2"/>
    <property type="match status" value="1"/>
</dbReference>
<dbReference type="GO" id="GO:0009313">
    <property type="term" value="P:oligosaccharide catabolic process"/>
    <property type="evidence" value="ECO:0007669"/>
    <property type="project" value="TreeGrafter"/>
</dbReference>
<dbReference type="Gene3D" id="3.20.20.80">
    <property type="entry name" value="Glycosidases"/>
    <property type="match status" value="1"/>
</dbReference>
<dbReference type="Pfam" id="PF23915">
    <property type="entry name" value="SusG_C"/>
    <property type="match status" value="1"/>
</dbReference>
<keyword evidence="8" id="KW-1185">Reference proteome</keyword>
<proteinExistence type="inferred from homology"/>
<evidence type="ECO:0000313" key="7">
    <source>
        <dbReference type="EMBL" id="MBA9077829.1"/>
    </source>
</evidence>
<dbReference type="Gene3D" id="2.60.40.1180">
    <property type="entry name" value="Golgi alpha-mannosidase II"/>
    <property type="match status" value="1"/>
</dbReference>
<dbReference type="EC" id="3.2.1.1" evidence="5"/>
<reference evidence="7 8" key="1">
    <citation type="submission" date="2020-08" db="EMBL/GenBank/DDBJ databases">
        <title>Genomic Encyclopedia of Type Strains, Phase IV (KMG-IV): sequencing the most valuable type-strain genomes for metagenomic binning, comparative biology and taxonomic classification.</title>
        <authorList>
            <person name="Goeker M."/>
        </authorList>
    </citation>
    <scope>NUCLEOTIDE SEQUENCE [LARGE SCALE GENOMIC DNA]</scope>
    <source>
        <strain evidence="7 8">DSM 29854</strain>
    </source>
</reference>
<dbReference type="GO" id="GO:0004556">
    <property type="term" value="F:alpha-amylase activity"/>
    <property type="evidence" value="ECO:0007669"/>
    <property type="project" value="UniProtKB-UniRule"/>
</dbReference>
<gene>
    <name evidence="7" type="ORF">FHS90_002548</name>
</gene>
<organism evidence="7 8">
    <name type="scientific">Rufibacter quisquiliarum</name>
    <dbReference type="NCBI Taxonomy" id="1549639"/>
    <lineage>
        <taxon>Bacteria</taxon>
        <taxon>Pseudomonadati</taxon>
        <taxon>Bacteroidota</taxon>
        <taxon>Cytophagia</taxon>
        <taxon>Cytophagales</taxon>
        <taxon>Hymenobacteraceae</taxon>
        <taxon>Rufibacter</taxon>
    </lineage>
</organism>
<feature type="domain" description="Glycosyl hydrolase family 13 catalytic" evidence="6">
    <location>
        <begin position="25"/>
        <end position="382"/>
    </location>
</feature>
<comment type="similarity">
    <text evidence="1 4">Belongs to the glycosyl hydrolase 13 family.</text>
</comment>
<dbReference type="InterPro" id="IPR006047">
    <property type="entry name" value="GH13_cat_dom"/>
</dbReference>
<dbReference type="RefSeq" id="WP_246386964.1">
    <property type="nucleotide sequence ID" value="NZ_JACJIQ010000009.1"/>
</dbReference>
<dbReference type="Proteomes" id="UP000563094">
    <property type="component" value="Unassembled WGS sequence"/>
</dbReference>
<comment type="caution">
    <text evidence="7">The sequence shown here is derived from an EMBL/GenBank/DDBJ whole genome shotgun (WGS) entry which is preliminary data.</text>
</comment>
<evidence type="ECO:0000256" key="2">
    <source>
        <dbReference type="ARBA" id="ARBA00022801"/>
    </source>
</evidence>
<dbReference type="InterPro" id="IPR045857">
    <property type="entry name" value="O16G_dom_2"/>
</dbReference>
<dbReference type="SMART" id="SM00642">
    <property type="entry name" value="Aamy"/>
    <property type="match status" value="1"/>
</dbReference>
<dbReference type="CDD" id="cd11316">
    <property type="entry name" value="AmyAc_bac2_AmyA"/>
    <property type="match status" value="1"/>
</dbReference>
<dbReference type="SUPFAM" id="SSF51445">
    <property type="entry name" value="(Trans)glycosidases"/>
    <property type="match status" value="1"/>
</dbReference>
<comment type="catalytic activity">
    <reaction evidence="5">
        <text>Endohydrolysis of (1-&gt;4)-alpha-D-glucosidic linkages in polysaccharides containing three or more (1-&gt;4)-alpha-linked D-glucose units.</text>
        <dbReference type="EC" id="3.2.1.1"/>
    </reaction>
</comment>
<dbReference type="GO" id="GO:0043169">
    <property type="term" value="F:cation binding"/>
    <property type="evidence" value="ECO:0007669"/>
    <property type="project" value="InterPro"/>
</dbReference>
<evidence type="ECO:0000313" key="8">
    <source>
        <dbReference type="Proteomes" id="UP000563094"/>
    </source>
</evidence>
<evidence type="ECO:0000256" key="3">
    <source>
        <dbReference type="ARBA" id="ARBA00023295"/>
    </source>
</evidence>
<accession>A0A839GLY3</accession>
<keyword evidence="5" id="KW-0119">Carbohydrate metabolism</keyword>
<dbReference type="Pfam" id="PF00128">
    <property type="entry name" value="Alpha-amylase"/>
    <property type="match status" value="1"/>
</dbReference>
<protein>
    <recommendedName>
        <fullName evidence="5">Alpha-amylase</fullName>
        <ecNumber evidence="5">3.2.1.1</ecNumber>
    </recommendedName>
</protein>
<evidence type="ECO:0000256" key="5">
    <source>
        <dbReference type="RuleBase" id="RU361134"/>
    </source>
</evidence>
<dbReference type="SUPFAM" id="SSF51011">
    <property type="entry name" value="Glycosyl hydrolase domain"/>
    <property type="match status" value="1"/>
</dbReference>
<dbReference type="InterPro" id="IPR006046">
    <property type="entry name" value="Alpha_amylase"/>
</dbReference>
<dbReference type="AlphaFoldDB" id="A0A839GLY3"/>
<dbReference type="InterPro" id="IPR017853">
    <property type="entry name" value="GH"/>
</dbReference>
<name>A0A839GLY3_9BACT</name>
<keyword evidence="2 5" id="KW-0378">Hydrolase</keyword>
<evidence type="ECO:0000259" key="6">
    <source>
        <dbReference type="SMART" id="SM00642"/>
    </source>
</evidence>
<keyword evidence="3 5" id="KW-0326">Glycosidase</keyword>
<dbReference type="PANTHER" id="PTHR10357:SF179">
    <property type="entry name" value="NEUTRAL AND BASIC AMINO ACID TRANSPORT PROTEIN RBAT"/>
    <property type="match status" value="1"/>
</dbReference>
<sequence>MLFSSLFTNAQPAQASQWPRGITYEIFVQSFADSNGDGIGDIKGMTSKLDYLQNLGVGAVWLMPINPSPSYHKYDVTDYYGIHPDYGTLEDFKEFTREAHKRNIKVVIDMVLNHSSSKHPWFLDAVKNENSPYREYYVWTHKDDPQTQKDGRPTGADSDNTRHWHQVEGSDYLYYGYFYGGMPDLNFDSPKLRAEVFKIGKYWLTEMGVDGFRLDAARHIFPDERPHDNHQWWVYFLNEMKKAKKDVYLVGEVWAPADIVGPYLKGLPALFNFDMGFAITKAVNEEQAGDLVANHKKIRAFYQSVNPEYVDATFLTNHDQNRIMSAVNGDLHKAKMAAALLLTLPGSPYLYYGEEIGMTGKKPDEKIREPFLWDRKARDKARTSWMTPTYNTEGTTVPLAAQQKDKNSLFNHYKSFIALRNRSKALTYGELSPIATETAGLSVFERKHQEESVLVLHNLSKAAVTYKLPQEVTGFQKVLFSTNGARLKAGEVTIPAYSSLLLSK</sequence>
<evidence type="ECO:0000256" key="1">
    <source>
        <dbReference type="ARBA" id="ARBA00008061"/>
    </source>
</evidence>
<evidence type="ECO:0000256" key="4">
    <source>
        <dbReference type="RuleBase" id="RU003615"/>
    </source>
</evidence>